<sequence length="145" mass="15249">MRKPVATLTAAALCLAACSSDNPPPPAPPCPTDARIAPAGDDGPVLEGTGRDATLWALFFVQPLTTSADSKVVWRMTGSGELAIVAAGPDGRTIDPLWVEEHGDSSFQRPGDEWGTGWRFPAAGCWTFRATRDVGSGELTVRVAE</sequence>
<evidence type="ECO:0000256" key="1">
    <source>
        <dbReference type="SAM" id="SignalP"/>
    </source>
</evidence>
<evidence type="ECO:0000313" key="2">
    <source>
        <dbReference type="EMBL" id="MBG0564425.1"/>
    </source>
</evidence>
<keyword evidence="1" id="KW-0732">Signal</keyword>
<reference evidence="2" key="1">
    <citation type="submission" date="2020-11" db="EMBL/GenBank/DDBJ databases">
        <title>Isolation and identification of active actinomycetes.</title>
        <authorList>
            <person name="Sun X."/>
        </authorList>
    </citation>
    <scope>NUCLEOTIDE SEQUENCE</scope>
    <source>
        <strain evidence="2">NEAU-A11</strain>
    </source>
</reference>
<proteinExistence type="predicted"/>
<gene>
    <name evidence="2" type="ORF">I4J89_23535</name>
</gene>
<dbReference type="Proteomes" id="UP000598146">
    <property type="component" value="Unassembled WGS sequence"/>
</dbReference>
<evidence type="ECO:0000313" key="3">
    <source>
        <dbReference type="Proteomes" id="UP000598146"/>
    </source>
</evidence>
<dbReference type="EMBL" id="JADQTO010000011">
    <property type="protein sequence ID" value="MBG0564425.1"/>
    <property type="molecule type" value="Genomic_DNA"/>
</dbReference>
<accession>A0A931C6Q4</accession>
<keyword evidence="3" id="KW-1185">Reference proteome</keyword>
<protein>
    <submittedName>
        <fullName evidence="2">Uncharacterized protein</fullName>
    </submittedName>
</protein>
<dbReference type="AlphaFoldDB" id="A0A931C6Q4"/>
<dbReference type="RefSeq" id="WP_196416208.1">
    <property type="nucleotide sequence ID" value="NZ_JADQTO010000011.1"/>
</dbReference>
<comment type="caution">
    <text evidence="2">The sequence shown here is derived from an EMBL/GenBank/DDBJ whole genome shotgun (WGS) entry which is preliminary data.</text>
</comment>
<organism evidence="2 3">
    <name type="scientific">Actinoplanes aureus</name>
    <dbReference type="NCBI Taxonomy" id="2792083"/>
    <lineage>
        <taxon>Bacteria</taxon>
        <taxon>Bacillati</taxon>
        <taxon>Actinomycetota</taxon>
        <taxon>Actinomycetes</taxon>
        <taxon>Micromonosporales</taxon>
        <taxon>Micromonosporaceae</taxon>
        <taxon>Actinoplanes</taxon>
    </lineage>
</organism>
<feature type="signal peptide" evidence="1">
    <location>
        <begin position="1"/>
        <end position="19"/>
    </location>
</feature>
<feature type="chain" id="PRO_5038886072" evidence="1">
    <location>
        <begin position="20"/>
        <end position="145"/>
    </location>
</feature>
<name>A0A931C6Q4_9ACTN</name>